<comment type="caution">
    <text evidence="1">The sequence shown here is derived from an EMBL/GenBank/DDBJ whole genome shotgun (WGS) entry which is preliminary data.</text>
</comment>
<evidence type="ECO:0000313" key="2">
    <source>
        <dbReference type="Proteomes" id="UP000276133"/>
    </source>
</evidence>
<dbReference type="EMBL" id="REGN01002401">
    <property type="protein sequence ID" value="RNA28355.1"/>
    <property type="molecule type" value="Genomic_DNA"/>
</dbReference>
<dbReference type="Proteomes" id="UP000276133">
    <property type="component" value="Unassembled WGS sequence"/>
</dbReference>
<dbReference type="STRING" id="10195.A0A3M7RYC8"/>
<dbReference type="Gene3D" id="1.25.40.370">
    <property type="match status" value="1"/>
</dbReference>
<name>A0A3M7RYC8_BRAPC</name>
<keyword evidence="2" id="KW-1185">Reference proteome</keyword>
<dbReference type="InterPro" id="IPR011047">
    <property type="entry name" value="Quinoprotein_ADH-like_sf"/>
</dbReference>
<dbReference type="PANTHER" id="PTHR19871:SF14">
    <property type="entry name" value="DUF4062 DOMAIN-CONTAINING PROTEIN"/>
    <property type="match status" value="1"/>
</dbReference>
<dbReference type="SUPFAM" id="SSF50998">
    <property type="entry name" value="Quinoprotein alcohol dehydrogenase-like"/>
    <property type="match status" value="1"/>
</dbReference>
<dbReference type="AlphaFoldDB" id="A0A3M7RYC8"/>
<dbReference type="OrthoDB" id="2325716at2759"/>
<dbReference type="InterPro" id="IPR015943">
    <property type="entry name" value="WD40/YVTN_repeat-like_dom_sf"/>
</dbReference>
<accession>A0A3M7RYC8</accession>
<dbReference type="Gene3D" id="2.130.10.10">
    <property type="entry name" value="YVTN repeat-like/Quinoprotein amine dehydrogenase"/>
    <property type="match status" value="1"/>
</dbReference>
<organism evidence="1 2">
    <name type="scientific">Brachionus plicatilis</name>
    <name type="common">Marine rotifer</name>
    <name type="synonym">Brachionus muelleri</name>
    <dbReference type="NCBI Taxonomy" id="10195"/>
    <lineage>
        <taxon>Eukaryota</taxon>
        <taxon>Metazoa</taxon>
        <taxon>Spiralia</taxon>
        <taxon>Gnathifera</taxon>
        <taxon>Rotifera</taxon>
        <taxon>Eurotatoria</taxon>
        <taxon>Monogononta</taxon>
        <taxon>Pseudotrocha</taxon>
        <taxon>Ploima</taxon>
        <taxon>Brachionidae</taxon>
        <taxon>Brachionus</taxon>
    </lineage>
</organism>
<reference evidence="1 2" key="1">
    <citation type="journal article" date="2018" name="Sci. Rep.">
        <title>Genomic signatures of local adaptation to the degree of environmental predictability in rotifers.</title>
        <authorList>
            <person name="Franch-Gras L."/>
            <person name="Hahn C."/>
            <person name="Garcia-Roger E.M."/>
            <person name="Carmona M.J."/>
            <person name="Serra M."/>
            <person name="Gomez A."/>
        </authorList>
    </citation>
    <scope>NUCLEOTIDE SEQUENCE [LARGE SCALE GENOMIC DNA]</scope>
    <source>
        <strain evidence="1">HYR1</strain>
    </source>
</reference>
<proteinExistence type="predicted"/>
<dbReference type="PANTHER" id="PTHR19871">
    <property type="entry name" value="BETA TRANSDUCIN-RELATED PROTEIN"/>
    <property type="match status" value="1"/>
</dbReference>
<sequence length="1172" mass="134727">MELQDILSLDNELMKVYKAKNLIKHTDNKPFIADRKFLAHLHKTVAEYFLGIWSSPVQKPLKYQTITLPKSDDSDKQLSIGKPIIDNYEILVDRHCPIQPIQYESFHTHVKPRYNLRKLALLPYHLVNANMIKEIFECVFFNIEWIYAKIKAFDLFSVLYDYDLLKSDPEVNLVCESLKMSESAIIEDPNLLFSQLIGRLLPYYQIFPKVQAFVDECDAKSSIINPLIPVGQIFESPAWLYQSTIDMGIDSIENIQLELVESDFNGQILVYKKLLNPMTKFFDMNLQDFKYEIYNGKGKIYCNKSGDFVCIIENNSKLIIRRIESGEFYGSVEFEPCEIAHVVLSSKFICFILRKIPSPLIIDLNTSTLIKTLPYPTCFCAISPDDTVIVVHSENSLNYHSIPSFDRLITLDSAEIPEKVIFANNNRKLFVLSKDTKQITFFKLILEKKIKTSEHVLQDPNIFDMMVSSDESMLIVCALYCVYVIQVKDSINIKFKINLNEVESYINLDPKLADDSLASFNSKSQSKNTFTGFGCTRNQTVVYATMYTYLVCYDTNSGQLLRVFQSTLSANRIIKTISSRLQDLVVSLLDNGKILIWNLEAIDYKDIKFEDQRIFNSKIDACSSPQIGHNSSKNSNLCLVYSGAYPDAKTLHSKRNFYSKSVVKTCYFEKNDNPFTSQIKLACLDDNGKFCFMVTDVQDFNGKKYPEEEGFYKKICSIIDLGNENRVIDEFSYVARKNSRLEINGKFLAKKNGTIDETYLIIRQVSGLNDFDAYSSQNLDWTEFETCIKIMGPINSHVSKVELFDEFKLNGDSLESNLCINKTAVFASLVQECSKLYDKQVAGLIKAKRVDVHLDVYDLFQSKEKNLKVQVFSLSEFLSSEENLGGKNVFIDIRVLGDQNFFLVYSKNGFGKDDLNHFEFDLESLKFKRDIKGEKAAFIYDPHRNQVVKKFSSIFNSEIDVERVVFSQGDFVMDNQLNLYDLKKNSLVKNFRDIWLKFDFSFVIFISNGRYFLTCTEERRKILLIRCYDSVLVASVRLADEISCLSIGENERTILIGTVNGYVWPLKLVIDLENNEAINSYIRFYRNVQEYLSPSSSSFDSKSADLKNDLKRVSHSAHAHRALKTIESKQAFMTTKNSYTSSNYSKLESDFHSGLSKLSLTQISITQFPRIF</sequence>
<gene>
    <name evidence="1" type="ORF">BpHYR1_047044</name>
</gene>
<evidence type="ECO:0000313" key="1">
    <source>
        <dbReference type="EMBL" id="RNA28355.1"/>
    </source>
</evidence>
<protein>
    <submittedName>
        <fullName evidence="1">NACHT and WD repeat domain-containing 2-like</fullName>
    </submittedName>
</protein>
<dbReference type="InterPro" id="IPR052752">
    <property type="entry name" value="NACHT-WD_repeat"/>
</dbReference>